<dbReference type="RefSeq" id="WP_310329901.1">
    <property type="nucleotide sequence ID" value="NZ_JAVDXV010000005.1"/>
</dbReference>
<evidence type="ECO:0000256" key="5">
    <source>
        <dbReference type="SAM" id="SignalP"/>
    </source>
</evidence>
<dbReference type="Proteomes" id="UP001180825">
    <property type="component" value="Unassembled WGS sequence"/>
</dbReference>
<dbReference type="Gene3D" id="3.20.20.80">
    <property type="entry name" value="Glycosidases"/>
    <property type="match status" value="1"/>
</dbReference>
<feature type="active site" description="Nucleophile" evidence="4">
    <location>
        <position position="295"/>
    </location>
</feature>
<name>A0ABU2A9I0_9BURK</name>
<evidence type="ECO:0000313" key="8">
    <source>
        <dbReference type="Proteomes" id="UP001180825"/>
    </source>
</evidence>
<sequence length="416" mass="45537">MMFRTLAAGLALACSSLAAAPIGGPHTDPQGRTAVLVGQTRDGIHHYMLDSRMPLPWGLTMYVAPTLDSGGFTLADGSRSKTASWYAEGFGPQDLAFITGTPQLQGSAIAVGFWMANQLDVDLATGSNRSGSNEGNRLWANVQRMIGDLKATGRPVLLRIGYEAEGPWNGYWPSAYKTVWSKMRAEIRAQKADNIATVWQLAVLCPSHDAWNAGITPGRLIAAKPLALDGKARGTVQNVDMNNVGAVLDAWYPGDDADWTGVSVFDPQDCHDGYGTLQTVVDHLKKKGKPILVAEAAARGFDYDVATGLYAYRQTGKPVREKLAPEQVWREWYQPFLAFVRANRDSIRAVAMISDDWQRYTHWQCRVDAQGKKLAGCNEGNWGDTRLDVNPRLRALWRAELSADGKYLADKPAAQP</sequence>
<feature type="chain" id="PRO_5047297425" description="GH26 domain-containing protein" evidence="5">
    <location>
        <begin position="21"/>
        <end position="416"/>
    </location>
</feature>
<protein>
    <recommendedName>
        <fullName evidence="6">GH26 domain-containing protein</fullName>
    </recommendedName>
</protein>
<evidence type="ECO:0000256" key="3">
    <source>
        <dbReference type="ARBA" id="ARBA00023295"/>
    </source>
</evidence>
<evidence type="ECO:0000256" key="1">
    <source>
        <dbReference type="ARBA" id="ARBA00007754"/>
    </source>
</evidence>
<feature type="domain" description="GH26" evidence="6">
    <location>
        <begin position="27"/>
        <end position="356"/>
    </location>
</feature>
<dbReference type="SUPFAM" id="SSF51445">
    <property type="entry name" value="(Trans)glycosidases"/>
    <property type="match status" value="1"/>
</dbReference>
<dbReference type="PANTHER" id="PTHR40079">
    <property type="entry name" value="MANNAN ENDO-1,4-BETA-MANNOSIDASE E-RELATED"/>
    <property type="match status" value="1"/>
</dbReference>
<keyword evidence="5" id="KW-0732">Signal</keyword>
<dbReference type="InterPro" id="IPR017853">
    <property type="entry name" value="GH"/>
</dbReference>
<evidence type="ECO:0000256" key="2">
    <source>
        <dbReference type="ARBA" id="ARBA00022801"/>
    </source>
</evidence>
<evidence type="ECO:0000256" key="4">
    <source>
        <dbReference type="PROSITE-ProRule" id="PRU01100"/>
    </source>
</evidence>
<keyword evidence="3 4" id="KW-0326">Glycosidase</keyword>
<evidence type="ECO:0000259" key="6">
    <source>
        <dbReference type="PROSITE" id="PS51764"/>
    </source>
</evidence>
<organism evidence="7 8">
    <name type="scientific">Roseateles asaccharophilus</name>
    <dbReference type="NCBI Taxonomy" id="582607"/>
    <lineage>
        <taxon>Bacteria</taxon>
        <taxon>Pseudomonadati</taxon>
        <taxon>Pseudomonadota</taxon>
        <taxon>Betaproteobacteria</taxon>
        <taxon>Burkholderiales</taxon>
        <taxon>Sphaerotilaceae</taxon>
        <taxon>Roseateles</taxon>
    </lineage>
</organism>
<dbReference type="InterPro" id="IPR000805">
    <property type="entry name" value="Glyco_hydro_26"/>
</dbReference>
<dbReference type="InterPro" id="IPR022790">
    <property type="entry name" value="GH26_dom"/>
</dbReference>
<gene>
    <name evidence="7" type="ORF">J2X21_002961</name>
</gene>
<reference evidence="7 8" key="1">
    <citation type="submission" date="2023-07" db="EMBL/GenBank/DDBJ databases">
        <title>Sorghum-associated microbial communities from plants grown in Nebraska, USA.</title>
        <authorList>
            <person name="Schachtman D."/>
        </authorList>
    </citation>
    <scope>NUCLEOTIDE SEQUENCE [LARGE SCALE GENOMIC DNA]</scope>
    <source>
        <strain evidence="7 8">BE316</strain>
    </source>
</reference>
<comment type="caution">
    <text evidence="7">The sequence shown here is derived from an EMBL/GenBank/DDBJ whole genome shotgun (WGS) entry which is preliminary data.</text>
</comment>
<keyword evidence="8" id="KW-1185">Reference proteome</keyword>
<dbReference type="PROSITE" id="PS51764">
    <property type="entry name" value="GH26"/>
    <property type="match status" value="1"/>
</dbReference>
<dbReference type="PANTHER" id="PTHR40079:SF4">
    <property type="entry name" value="GH26 DOMAIN-CONTAINING PROTEIN-RELATED"/>
    <property type="match status" value="1"/>
</dbReference>
<proteinExistence type="inferred from homology"/>
<comment type="similarity">
    <text evidence="1 4">Belongs to the glycosyl hydrolase 26 family.</text>
</comment>
<accession>A0ABU2A9I0</accession>
<evidence type="ECO:0000313" key="7">
    <source>
        <dbReference type="EMBL" id="MDR7333819.1"/>
    </source>
</evidence>
<feature type="active site" description="Proton donor" evidence="4">
    <location>
        <position position="163"/>
    </location>
</feature>
<keyword evidence="2 4" id="KW-0378">Hydrolase</keyword>
<feature type="signal peptide" evidence="5">
    <location>
        <begin position="1"/>
        <end position="20"/>
    </location>
</feature>
<dbReference type="EMBL" id="JAVDXV010000005">
    <property type="protein sequence ID" value="MDR7333819.1"/>
    <property type="molecule type" value="Genomic_DNA"/>
</dbReference>